<gene>
    <name evidence="3" type="ORF">P7228_15310</name>
</gene>
<organism evidence="3 4">
    <name type="scientific">Altererythrobacter arenosus</name>
    <dbReference type="NCBI Taxonomy" id="3032592"/>
    <lineage>
        <taxon>Bacteria</taxon>
        <taxon>Pseudomonadati</taxon>
        <taxon>Pseudomonadota</taxon>
        <taxon>Alphaproteobacteria</taxon>
        <taxon>Sphingomonadales</taxon>
        <taxon>Erythrobacteraceae</taxon>
        <taxon>Altererythrobacter</taxon>
    </lineage>
</organism>
<dbReference type="InterPro" id="IPR012437">
    <property type="entry name" value="DUF1638"/>
</dbReference>
<evidence type="ECO:0000256" key="1">
    <source>
        <dbReference type="SAM" id="MobiDB-lite"/>
    </source>
</evidence>
<feature type="region of interest" description="Disordered" evidence="1">
    <location>
        <begin position="1"/>
        <end position="34"/>
    </location>
</feature>
<dbReference type="EMBL" id="CP121106">
    <property type="protein sequence ID" value="WFL77338.1"/>
    <property type="molecule type" value="Genomic_DNA"/>
</dbReference>
<evidence type="ECO:0000313" key="4">
    <source>
        <dbReference type="Proteomes" id="UP001215827"/>
    </source>
</evidence>
<dbReference type="RefSeq" id="WP_278016096.1">
    <property type="nucleotide sequence ID" value="NZ_CP121106.1"/>
</dbReference>
<dbReference type="Proteomes" id="UP001215827">
    <property type="component" value="Chromosome"/>
</dbReference>
<evidence type="ECO:0000259" key="2">
    <source>
        <dbReference type="Pfam" id="PF07796"/>
    </source>
</evidence>
<evidence type="ECO:0000313" key="3">
    <source>
        <dbReference type="EMBL" id="WFL77338.1"/>
    </source>
</evidence>
<sequence length="244" mass="26505">MGSAARRSGGRQSRLARRAKPQGEAGAVGASLATTKRNPDGPALILACGALANEIIALRKQLGIGEDALVLHCLPAELHNRPAQIAPRVDEYLADHREKYSQVLIGYGDCGTGGALDAVLERHDAERLPHAHCYEFYATSPVFEEITDAEVGSFFVTDFLVKHFDRLIWQGLALDRHPEMLESLFGNYRDLVYLAQTDTPLLRIKAQEAAQRLGLNYVFRDVGYGDLASAIAAMSVAPGAQAHV</sequence>
<feature type="compositionally biased region" description="Low complexity" evidence="1">
    <location>
        <begin position="1"/>
        <end position="13"/>
    </location>
</feature>
<accession>A0ABY8FQP3</accession>
<reference evidence="3 4" key="1">
    <citation type="submission" date="2023-03" db="EMBL/GenBank/DDBJ databases">
        <title>Altererythrobacter sp. CAU 1644 isolated from sand.</title>
        <authorList>
            <person name="Kim W."/>
        </authorList>
    </citation>
    <scope>NUCLEOTIDE SEQUENCE [LARGE SCALE GENOMIC DNA]</scope>
    <source>
        <strain evidence="3 4">CAU 1644</strain>
    </source>
</reference>
<keyword evidence="4" id="KW-1185">Reference proteome</keyword>
<name>A0ABY8FQP3_9SPHN</name>
<dbReference type="Pfam" id="PF07796">
    <property type="entry name" value="DUF1638"/>
    <property type="match status" value="1"/>
</dbReference>
<protein>
    <submittedName>
        <fullName evidence="3">DUF1638 domain-containing protein</fullName>
    </submittedName>
</protein>
<proteinExistence type="predicted"/>
<feature type="domain" description="DUF1638" evidence="2">
    <location>
        <begin position="73"/>
        <end position="229"/>
    </location>
</feature>